<dbReference type="RefSeq" id="WP_105715852.1">
    <property type="nucleotide sequence ID" value="NZ_PVBQ01000003.1"/>
</dbReference>
<evidence type="ECO:0000313" key="2">
    <source>
        <dbReference type="EMBL" id="PRD48531.1"/>
    </source>
</evidence>
<organism evidence="2 3">
    <name type="scientific">Sphingobacterium haloxyli</name>
    <dbReference type="NCBI Taxonomy" id="2100533"/>
    <lineage>
        <taxon>Bacteria</taxon>
        <taxon>Pseudomonadati</taxon>
        <taxon>Bacteroidota</taxon>
        <taxon>Sphingobacteriia</taxon>
        <taxon>Sphingobacteriales</taxon>
        <taxon>Sphingobacteriaceae</taxon>
        <taxon>Sphingobacterium</taxon>
    </lineage>
</organism>
<sequence>MKKTKQPWPYTLLLFVMMTLIGVAIVHLVRNFTTELEALLHETAGSFILWKSILLLANTSLIVALLGIVYLLYAKVCGLPIPKKGPLSYVLDAPNLRQAFDFGVSIRNTYVLLIALPTTFYALFLQASTMVILICSIAILLLIYLVEARHNIKNGITTLAILVLLLFCFNVKLTSLQNYSLLGNSTPRVLSFCISFFFAASMAFRHRRFYVIDKKRPSKESWMVPLTIMTAVLFCIYFQTVLLTINCHFAPRTGGENYRATVHLKCPIHDLHLKYQKNGKEKYAVIEVHPKLFHRVQEGDTIKLHLHTGRLGWPWYHDHISKRYYD</sequence>
<keyword evidence="1" id="KW-0812">Transmembrane</keyword>
<dbReference type="Proteomes" id="UP000239711">
    <property type="component" value="Unassembled WGS sequence"/>
</dbReference>
<dbReference type="AlphaFoldDB" id="A0A2S9J6X9"/>
<gene>
    <name evidence="2" type="ORF">C5745_04840</name>
</gene>
<evidence type="ECO:0000256" key="1">
    <source>
        <dbReference type="SAM" id="Phobius"/>
    </source>
</evidence>
<dbReference type="OrthoDB" id="701302at2"/>
<reference evidence="2 3" key="1">
    <citation type="submission" date="2018-02" db="EMBL/GenBank/DDBJ databases">
        <title>The draft genome of Sphingobacterium sp. 5JN-11.</title>
        <authorList>
            <person name="Liu L."/>
            <person name="Li L."/>
            <person name="Liang L."/>
            <person name="Zhang X."/>
            <person name="Wang T."/>
        </authorList>
    </citation>
    <scope>NUCLEOTIDE SEQUENCE [LARGE SCALE GENOMIC DNA]</scope>
    <source>
        <strain evidence="2 3">5JN-11</strain>
    </source>
</reference>
<keyword evidence="1" id="KW-1133">Transmembrane helix</keyword>
<feature type="transmembrane region" description="Helical" evidence="1">
    <location>
        <begin position="185"/>
        <end position="204"/>
    </location>
</feature>
<feature type="transmembrane region" description="Helical" evidence="1">
    <location>
        <begin position="155"/>
        <end position="173"/>
    </location>
</feature>
<feature type="transmembrane region" description="Helical" evidence="1">
    <location>
        <begin position="224"/>
        <end position="245"/>
    </location>
</feature>
<feature type="transmembrane region" description="Helical" evidence="1">
    <location>
        <begin position="49"/>
        <end position="73"/>
    </location>
</feature>
<accession>A0A2S9J6X9</accession>
<evidence type="ECO:0000313" key="3">
    <source>
        <dbReference type="Proteomes" id="UP000239711"/>
    </source>
</evidence>
<comment type="caution">
    <text evidence="2">The sequence shown here is derived from an EMBL/GenBank/DDBJ whole genome shotgun (WGS) entry which is preliminary data.</text>
</comment>
<proteinExistence type="predicted"/>
<feature type="transmembrane region" description="Helical" evidence="1">
    <location>
        <begin position="130"/>
        <end position="148"/>
    </location>
</feature>
<protein>
    <submittedName>
        <fullName evidence="2">Uncharacterized protein</fullName>
    </submittedName>
</protein>
<keyword evidence="3" id="KW-1185">Reference proteome</keyword>
<keyword evidence="1" id="KW-0472">Membrane</keyword>
<feature type="transmembrane region" description="Helical" evidence="1">
    <location>
        <begin position="106"/>
        <end position="124"/>
    </location>
</feature>
<name>A0A2S9J6X9_9SPHI</name>
<feature type="transmembrane region" description="Helical" evidence="1">
    <location>
        <begin position="12"/>
        <end position="29"/>
    </location>
</feature>
<dbReference type="EMBL" id="PVBQ01000003">
    <property type="protein sequence ID" value="PRD48531.1"/>
    <property type="molecule type" value="Genomic_DNA"/>
</dbReference>